<comment type="caution">
    <text evidence="10">The sequence shown here is derived from an EMBL/GenBank/DDBJ whole genome shotgun (WGS) entry which is preliminary data.</text>
</comment>
<dbReference type="InterPro" id="IPR051599">
    <property type="entry name" value="Cell_Envelope_Assoc"/>
</dbReference>
<feature type="domain" description="DUF218" evidence="9">
    <location>
        <begin position="80"/>
        <end position="180"/>
    </location>
</feature>
<dbReference type="Pfam" id="PF02698">
    <property type="entry name" value="DUF218"/>
    <property type="match status" value="1"/>
</dbReference>
<keyword evidence="6 8" id="KW-0472">Membrane</keyword>
<evidence type="ECO:0000256" key="6">
    <source>
        <dbReference type="ARBA" id="ARBA00023136"/>
    </source>
</evidence>
<dbReference type="STRING" id="391587.KAOT1_14952"/>
<dbReference type="InterPro" id="IPR003848">
    <property type="entry name" value="DUF218"/>
</dbReference>
<feature type="transmembrane region" description="Helical" evidence="8">
    <location>
        <begin position="20"/>
        <end position="42"/>
    </location>
</feature>
<evidence type="ECO:0000313" key="11">
    <source>
        <dbReference type="Proteomes" id="UP000002945"/>
    </source>
</evidence>
<evidence type="ECO:0000256" key="8">
    <source>
        <dbReference type="SAM" id="Phobius"/>
    </source>
</evidence>
<protein>
    <submittedName>
        <fullName evidence="10">Putative transport-related membrane protein</fullName>
    </submittedName>
</protein>
<keyword evidence="5 8" id="KW-1133">Transmembrane helix</keyword>
<comment type="subcellular location">
    <subcellularLocation>
        <location evidence="1">Cell inner membrane</location>
        <topology evidence="1">Single-pass membrane protein</topology>
    </subcellularLocation>
</comment>
<keyword evidence="4 8" id="KW-0812">Transmembrane</keyword>
<sequence length="226" mass="25225">MEGFFYINTKKSTFVAMKKWLKRIGFTFLVFIIGIIACNTYVELISNGKTFNKVAEIPSNKVGLLLGTGKYLKNGKVNLFYSYRINATVKLYKSGKIKYILVSGDNGSKTYDEPTTFKEDLIAAGIPENKIILDYAGFRTLDSVVRSKEIFQQENITIISQQFHNERAIAIANAKGINAVGFNAKNVGGRSGFKIKVREVLARVAMCIDLVIGKQPKFLGEKITIK</sequence>
<gene>
    <name evidence="10" type="ORF">KAOT1_14952</name>
</gene>
<dbReference type="Proteomes" id="UP000002945">
    <property type="component" value="Unassembled WGS sequence"/>
</dbReference>
<keyword evidence="11" id="KW-1185">Reference proteome</keyword>
<dbReference type="GO" id="GO:0005886">
    <property type="term" value="C:plasma membrane"/>
    <property type="evidence" value="ECO:0007669"/>
    <property type="project" value="UniProtKB-SubCell"/>
</dbReference>
<keyword evidence="2" id="KW-1003">Cell membrane</keyword>
<evidence type="ECO:0000313" key="10">
    <source>
        <dbReference type="EMBL" id="EDP98526.1"/>
    </source>
</evidence>
<name>A9DLB1_9FLAO</name>
<dbReference type="eggNOG" id="COG2949">
    <property type="taxonomic scope" value="Bacteria"/>
</dbReference>
<dbReference type="AlphaFoldDB" id="A9DLB1"/>
<evidence type="ECO:0000256" key="3">
    <source>
        <dbReference type="ARBA" id="ARBA00022519"/>
    </source>
</evidence>
<evidence type="ECO:0000256" key="4">
    <source>
        <dbReference type="ARBA" id="ARBA00022692"/>
    </source>
</evidence>
<evidence type="ECO:0000256" key="2">
    <source>
        <dbReference type="ARBA" id="ARBA00022475"/>
    </source>
</evidence>
<dbReference type="HOGENOM" id="CLU_051474_0_2_10"/>
<evidence type="ECO:0000256" key="5">
    <source>
        <dbReference type="ARBA" id="ARBA00022989"/>
    </source>
</evidence>
<dbReference type="EMBL" id="ABIB01000001">
    <property type="protein sequence ID" value="EDP98526.1"/>
    <property type="molecule type" value="Genomic_DNA"/>
</dbReference>
<dbReference type="PANTHER" id="PTHR30336">
    <property type="entry name" value="INNER MEMBRANE PROTEIN, PROBABLE PERMEASE"/>
    <property type="match status" value="1"/>
</dbReference>
<dbReference type="PANTHER" id="PTHR30336:SF0">
    <property type="entry name" value="PROTEIN SANA"/>
    <property type="match status" value="1"/>
</dbReference>
<comment type="function">
    <text evidence="7">Participates in the barrier function of the cell envelope.</text>
</comment>
<accession>A9DLB1</accession>
<keyword evidence="3" id="KW-0997">Cell inner membrane</keyword>
<evidence type="ECO:0000259" key="9">
    <source>
        <dbReference type="Pfam" id="PF02698"/>
    </source>
</evidence>
<reference evidence="10 11" key="1">
    <citation type="journal article" date="2011" name="J. Bacteriol.">
        <title>Genome sequence of the algicidal bacterium Kordia algicida OT-1.</title>
        <authorList>
            <person name="Lee H.S."/>
            <person name="Kang S.G."/>
            <person name="Kwon K.K."/>
            <person name="Lee J.H."/>
            <person name="Kim S.J."/>
        </authorList>
    </citation>
    <scope>NUCLEOTIDE SEQUENCE [LARGE SCALE GENOMIC DNA]</scope>
    <source>
        <strain evidence="10 11">OT-1</strain>
    </source>
</reference>
<proteinExistence type="predicted"/>
<evidence type="ECO:0000256" key="7">
    <source>
        <dbReference type="ARBA" id="ARBA00037355"/>
    </source>
</evidence>
<dbReference type="CDD" id="cd06259">
    <property type="entry name" value="YdcF-like"/>
    <property type="match status" value="1"/>
</dbReference>
<evidence type="ECO:0000256" key="1">
    <source>
        <dbReference type="ARBA" id="ARBA00004377"/>
    </source>
</evidence>
<organism evidence="10 11">
    <name type="scientific">Kordia algicida OT-1</name>
    <dbReference type="NCBI Taxonomy" id="391587"/>
    <lineage>
        <taxon>Bacteria</taxon>
        <taxon>Pseudomonadati</taxon>
        <taxon>Bacteroidota</taxon>
        <taxon>Flavobacteriia</taxon>
        <taxon>Flavobacteriales</taxon>
        <taxon>Flavobacteriaceae</taxon>
        <taxon>Kordia</taxon>
    </lineage>
</organism>